<feature type="domain" description="WH2" evidence="2">
    <location>
        <begin position="103"/>
        <end position="120"/>
    </location>
</feature>
<feature type="compositionally biased region" description="Basic and acidic residues" evidence="1">
    <location>
        <begin position="56"/>
        <end position="65"/>
    </location>
</feature>
<feature type="region of interest" description="Disordered" evidence="1">
    <location>
        <begin position="628"/>
        <end position="686"/>
    </location>
</feature>
<feature type="region of interest" description="Disordered" evidence="1">
    <location>
        <begin position="704"/>
        <end position="745"/>
    </location>
</feature>
<proteinExistence type="predicted"/>
<evidence type="ECO:0000259" key="2">
    <source>
        <dbReference type="PROSITE" id="PS51082"/>
    </source>
</evidence>
<dbReference type="OrthoDB" id="5877983at2759"/>
<feature type="compositionally biased region" description="Polar residues" evidence="1">
    <location>
        <begin position="652"/>
        <end position="686"/>
    </location>
</feature>
<dbReference type="GO" id="GO:0003779">
    <property type="term" value="F:actin binding"/>
    <property type="evidence" value="ECO:0007669"/>
    <property type="project" value="InterPro"/>
</dbReference>
<dbReference type="EMBL" id="UYYG01001169">
    <property type="protein sequence ID" value="VDN58585.1"/>
    <property type="molecule type" value="Genomic_DNA"/>
</dbReference>
<dbReference type="CDD" id="cd21762">
    <property type="entry name" value="WH2"/>
    <property type="match status" value="1"/>
</dbReference>
<evidence type="ECO:0000313" key="3">
    <source>
        <dbReference type="EMBL" id="VDN58585.1"/>
    </source>
</evidence>
<protein>
    <submittedName>
        <fullName evidence="6">WH2 domain-containing protein</fullName>
    </submittedName>
</protein>
<evidence type="ECO:0000313" key="4">
    <source>
        <dbReference type="Proteomes" id="UP000038040"/>
    </source>
</evidence>
<keyword evidence="5" id="KW-1185">Reference proteome</keyword>
<feature type="compositionally biased region" description="Polar residues" evidence="1">
    <location>
        <begin position="628"/>
        <end position="639"/>
    </location>
</feature>
<dbReference type="WBParaSite" id="DME_0000467501-mRNA-1">
    <property type="protein sequence ID" value="DME_0000467501-mRNA-1"/>
    <property type="gene ID" value="DME_0000467501"/>
</dbReference>
<accession>A0A0N4UBS2</accession>
<dbReference type="Proteomes" id="UP000274756">
    <property type="component" value="Unassembled WGS sequence"/>
</dbReference>
<feature type="region of interest" description="Disordered" evidence="1">
    <location>
        <begin position="142"/>
        <end position="193"/>
    </location>
</feature>
<dbReference type="PROSITE" id="PS51082">
    <property type="entry name" value="WH2"/>
    <property type="match status" value="2"/>
</dbReference>
<dbReference type="SMART" id="SM00246">
    <property type="entry name" value="WH2"/>
    <property type="match status" value="3"/>
</dbReference>
<dbReference type="InterPro" id="IPR003124">
    <property type="entry name" value="WH2_dom"/>
</dbReference>
<feature type="compositionally biased region" description="Polar residues" evidence="1">
    <location>
        <begin position="153"/>
        <end position="164"/>
    </location>
</feature>
<dbReference type="AlphaFoldDB" id="A0A0N4UBS2"/>
<organism evidence="4 6">
    <name type="scientific">Dracunculus medinensis</name>
    <name type="common">Guinea worm</name>
    <dbReference type="NCBI Taxonomy" id="318479"/>
    <lineage>
        <taxon>Eukaryota</taxon>
        <taxon>Metazoa</taxon>
        <taxon>Ecdysozoa</taxon>
        <taxon>Nematoda</taxon>
        <taxon>Chromadorea</taxon>
        <taxon>Rhabditida</taxon>
        <taxon>Spirurina</taxon>
        <taxon>Dracunculoidea</taxon>
        <taxon>Dracunculidae</taxon>
        <taxon>Dracunculus</taxon>
    </lineage>
</organism>
<feature type="region of interest" description="Disordered" evidence="1">
    <location>
        <begin position="508"/>
        <end position="545"/>
    </location>
</feature>
<evidence type="ECO:0000313" key="5">
    <source>
        <dbReference type="Proteomes" id="UP000274756"/>
    </source>
</evidence>
<dbReference type="STRING" id="318479.A0A0N4UBS2"/>
<evidence type="ECO:0000313" key="6">
    <source>
        <dbReference type="WBParaSite" id="DME_0000467501-mRNA-1"/>
    </source>
</evidence>
<gene>
    <name evidence="3" type="ORF">DME_LOCUS8558</name>
</gene>
<dbReference type="Proteomes" id="UP000038040">
    <property type="component" value="Unplaced"/>
</dbReference>
<feature type="compositionally biased region" description="Polar residues" evidence="1">
    <location>
        <begin position="726"/>
        <end position="745"/>
    </location>
</feature>
<feature type="compositionally biased region" description="Low complexity" evidence="1">
    <location>
        <begin position="640"/>
        <end position="651"/>
    </location>
</feature>
<reference evidence="6" key="1">
    <citation type="submission" date="2017-02" db="UniProtKB">
        <authorList>
            <consortium name="WormBaseParasite"/>
        </authorList>
    </citation>
    <scope>IDENTIFICATION</scope>
</reference>
<feature type="compositionally biased region" description="Acidic residues" evidence="1">
    <location>
        <begin position="709"/>
        <end position="719"/>
    </location>
</feature>
<feature type="region of interest" description="Disordered" evidence="1">
    <location>
        <begin position="49"/>
        <end position="72"/>
    </location>
</feature>
<feature type="compositionally biased region" description="Low complexity" evidence="1">
    <location>
        <begin position="171"/>
        <end position="190"/>
    </location>
</feature>
<evidence type="ECO:0000256" key="1">
    <source>
        <dbReference type="SAM" id="MobiDB-lite"/>
    </source>
</evidence>
<name>A0A0N4UBS2_DRAME</name>
<reference evidence="3 5" key="2">
    <citation type="submission" date="2018-11" db="EMBL/GenBank/DDBJ databases">
        <authorList>
            <consortium name="Pathogen Informatics"/>
        </authorList>
    </citation>
    <scope>NUCLEOTIDE SEQUENCE [LARGE SCALE GENOMIC DNA]</scope>
</reference>
<feature type="compositionally biased region" description="Polar residues" evidence="1">
    <location>
        <begin position="508"/>
        <end position="541"/>
    </location>
</feature>
<sequence length="850" mass="95369">MFIGHPILDEIRQGIPLKPTKTIDKSAPMIVIEGESLNNIRRTPIVQQEESFSENDEMKYAKKETSIPSPRPFSSPLYVSECSDKTKQINPALLKLGGKQVVDRDLLLRSIRQGVQLRKVITNDRSGPFIDENSYRYLGKTSNENYQDEADSSRYNRPNSSTSFEEQKHQLASSSLSSNTELNSSLANSSDMTIKRSQYQKNFRPSIKSPNQQIIDREALLKSIRAGVKLRKVNLDDITSPTLRNYLNLNQSSSSDVNENQNALETIHSSSNESFLSTKPQSLIKQQFCDLSESSPDNKNIQSNQFLKEDKTKKADERYTSPIPTREMIESEIPTGSAVNRIKLLNSLQNRSQIQNSNIKSTAKFHENSNSKLNNQFNIFNDSQKNISKTLPWINRNSSANKSGFNNIKLMAQKFNQTSEINNNFTDSTHVKQRRSSLLNESCNKNIAKNISKFEKISTQNDEMIKKTNDRSLSPLATCPQAISSTRSFTPPAISSISSTNHAFQNHSNFDNNSIPKSVSNSKRNNSFTKGSVRNNNVSSISDRDNWKKTQNIPVEKPITNFAINYARPIEIITDDIPPPIPTTLPPQMKNSFINKSLQSLSTTRSGNGPYLFRRKSDNVLSDLTYESPQTDQSFYSPANSSQSNNTTQSSYHSPLSNNSISPTTSDHNFSENRSPNSKCEAVKSQSVNPNRFTIVSNARIKQYGSLENNDDDGDDADNSDDKRTSAISNPNSHGDNQSNSQSVNMSGTKIYSVPINAPWYRPWINGGIIINSNNNNINKTSNHKNSNDVINRALVGHQGIGRAHKVVIGMKNTNDNNIPFTNENPELIQENYKFAIDLNNDKPLTIVQR</sequence>
<dbReference type="Pfam" id="PF02205">
    <property type="entry name" value="WH2"/>
    <property type="match status" value="3"/>
</dbReference>
<feature type="domain" description="WH2" evidence="2">
    <location>
        <begin position="216"/>
        <end position="233"/>
    </location>
</feature>